<keyword evidence="1" id="KW-1133">Transmembrane helix</keyword>
<dbReference type="OrthoDB" id="941984at2"/>
<name>A0A3E2NQS4_9SPHI</name>
<gene>
    <name evidence="3" type="ORF">DYU05_14240</name>
</gene>
<keyword evidence="4" id="KW-1185">Reference proteome</keyword>
<feature type="transmembrane region" description="Helical" evidence="1">
    <location>
        <begin position="34"/>
        <end position="51"/>
    </location>
</feature>
<organism evidence="3 4">
    <name type="scientific">Mucilaginibacter terrenus</name>
    <dbReference type="NCBI Taxonomy" id="2482727"/>
    <lineage>
        <taxon>Bacteria</taxon>
        <taxon>Pseudomonadati</taxon>
        <taxon>Bacteroidota</taxon>
        <taxon>Sphingobacteriia</taxon>
        <taxon>Sphingobacteriales</taxon>
        <taxon>Sphingobacteriaceae</taxon>
        <taxon>Mucilaginibacter</taxon>
    </lineage>
</organism>
<feature type="domain" description="LiaI-LiaF-like transmembrane region" evidence="2">
    <location>
        <begin position="6"/>
        <end position="49"/>
    </location>
</feature>
<dbReference type="EMBL" id="QWDE01000002">
    <property type="protein sequence ID" value="RFZ83291.1"/>
    <property type="molecule type" value="Genomic_DNA"/>
</dbReference>
<dbReference type="Pfam" id="PF18917">
    <property type="entry name" value="LiaI-LiaF-like_TM1"/>
    <property type="match status" value="1"/>
</dbReference>
<dbReference type="RefSeq" id="WP_117383766.1">
    <property type="nucleotide sequence ID" value="NZ_QWDE01000002.1"/>
</dbReference>
<evidence type="ECO:0000313" key="4">
    <source>
        <dbReference type="Proteomes" id="UP000260823"/>
    </source>
</evidence>
<evidence type="ECO:0000259" key="2">
    <source>
        <dbReference type="Pfam" id="PF18917"/>
    </source>
</evidence>
<dbReference type="Proteomes" id="UP000260823">
    <property type="component" value="Unassembled WGS sequence"/>
</dbReference>
<dbReference type="InterPro" id="IPR043726">
    <property type="entry name" value="LiaI-LiaF-like_TM1"/>
</dbReference>
<dbReference type="AlphaFoldDB" id="A0A3E2NQS4"/>
<reference evidence="3 4" key="1">
    <citation type="submission" date="2018-08" db="EMBL/GenBank/DDBJ databases">
        <title>Mucilaginibacter terrae sp. nov., isolated from manganese diggings.</title>
        <authorList>
            <person name="Huang Y."/>
            <person name="Zhou Z."/>
        </authorList>
    </citation>
    <scope>NUCLEOTIDE SEQUENCE [LARGE SCALE GENOMIC DNA]</scope>
    <source>
        <strain evidence="3 4">ZH6</strain>
    </source>
</reference>
<evidence type="ECO:0000313" key="3">
    <source>
        <dbReference type="EMBL" id="RFZ83291.1"/>
    </source>
</evidence>
<keyword evidence="1" id="KW-0812">Transmembrane</keyword>
<comment type="caution">
    <text evidence="3">The sequence shown here is derived from an EMBL/GenBank/DDBJ whole genome shotgun (WGS) entry which is preliminary data.</text>
</comment>
<accession>A0A3E2NQS4</accession>
<feature type="transmembrane region" description="Helical" evidence="1">
    <location>
        <begin position="6"/>
        <end position="27"/>
    </location>
</feature>
<feature type="transmembrane region" description="Helical" evidence="1">
    <location>
        <begin position="57"/>
        <end position="77"/>
    </location>
</feature>
<proteinExistence type="predicted"/>
<sequence>MKSNKIMPGIILVLIGAIFLLNNYNVINFHWGNVIYLWPVFLIMGGVNLVLANNHTVWAAVVKVAVVILAFGLLIFAPERNHVYWNHHNGNFNFSDHDSDGDDTASSKGVIKVEGSSKFNEPFTAGTTTARLNINGGASVFDLKDTTSKLFSAETKEFVNRYEYVKTMDGNIPVIDFRMKNRKNNSFNFDSDKTNTAYLKLNTTPEWEINIKTGASETDFDLSKFKVKSLNINGGAASYDIKMGMPLAATNIEVSTGVSEVHIRIPKGAACQITTQSGLSSNDFDEFDKKEDNRWETPGFATATNKMYIKLKGGVSDFNVNRY</sequence>
<evidence type="ECO:0000256" key="1">
    <source>
        <dbReference type="SAM" id="Phobius"/>
    </source>
</evidence>
<protein>
    <recommendedName>
        <fullName evidence="2">LiaI-LiaF-like transmembrane region domain-containing protein</fullName>
    </recommendedName>
</protein>
<keyword evidence="1" id="KW-0472">Membrane</keyword>